<evidence type="ECO:0000313" key="4">
    <source>
        <dbReference type="Proteomes" id="UP000487649"/>
    </source>
</evidence>
<name>A0A9X4XCD7_9FIRM</name>
<feature type="domain" description="Tail spike" evidence="1">
    <location>
        <begin position="85"/>
        <end position="352"/>
    </location>
</feature>
<gene>
    <name evidence="3" type="ORF">GMA92_05145</name>
</gene>
<reference evidence="3 4" key="1">
    <citation type="journal article" date="2019" name="Nat. Med.">
        <title>A library of human gut bacterial isolates paired with longitudinal multiomics data enables mechanistic microbiome research.</title>
        <authorList>
            <person name="Poyet M."/>
            <person name="Groussin M."/>
            <person name="Gibbons S.M."/>
            <person name="Avila-Pacheco J."/>
            <person name="Jiang X."/>
            <person name="Kearney S.M."/>
            <person name="Perrotta A.R."/>
            <person name="Berdy B."/>
            <person name="Zhao S."/>
            <person name="Lieberman T.D."/>
            <person name="Swanson P.K."/>
            <person name="Smith M."/>
            <person name="Roesemann S."/>
            <person name="Alexander J.E."/>
            <person name="Rich S.A."/>
            <person name="Livny J."/>
            <person name="Vlamakis H."/>
            <person name="Clish C."/>
            <person name="Bullock K."/>
            <person name="Deik A."/>
            <person name="Scott J."/>
            <person name="Pierce K.A."/>
            <person name="Xavier R.J."/>
            <person name="Alm E.J."/>
        </authorList>
    </citation>
    <scope>NUCLEOTIDE SEQUENCE [LARGE SCALE GENOMIC DNA]</scope>
    <source>
        <strain evidence="3 4">BIOML-A198</strain>
    </source>
</reference>
<evidence type="ECO:0000313" key="3">
    <source>
        <dbReference type="EMBL" id="MTK20824.1"/>
    </source>
</evidence>
<protein>
    <recommendedName>
        <fullName evidence="5">Prophage tail endopeptidase domain-containing protein</fullName>
    </recommendedName>
</protein>
<feature type="domain" description="Prophage endopeptidase tail N-terminal" evidence="2">
    <location>
        <begin position="13"/>
        <end position="76"/>
    </location>
</feature>
<accession>A0A9X4XCD7</accession>
<dbReference type="NCBIfam" id="TIGR01665">
    <property type="entry name" value="put_anti_recept"/>
    <property type="match status" value="1"/>
</dbReference>
<comment type="caution">
    <text evidence="3">The sequence shown here is derived from an EMBL/GenBank/DDBJ whole genome shotgun (WGS) entry which is preliminary data.</text>
</comment>
<dbReference type="AlphaFoldDB" id="A0A9X4XCD7"/>
<dbReference type="Proteomes" id="UP000487649">
    <property type="component" value="Unassembled WGS sequence"/>
</dbReference>
<dbReference type="InterPro" id="IPR010572">
    <property type="entry name" value="Tail_dom"/>
</dbReference>
<dbReference type="InterPro" id="IPR007119">
    <property type="entry name" value="Phage_tail_spike_N"/>
</dbReference>
<sequence length="612" mass="69423">MICIYKSDENIFTHNGLAILNPITAYIEEELNGVYQLHLTIPYDHYGKWKEVEEYRIIKANQQLFRIQKVTPGMTTLGIYATHIFYDLADNYVLDTNIVEKSGALALNQILNRLSFETKFTATSDILSINNARIVRKNALNAIMGSDDNAFINRWGGELYRDNFFFSINERVGKNKGFKITYTKNMTGFSAEIDMSTVATRLIPIAYDGLMLPEVYLDSENIHQFPHPIIKELELSDIKVKSDELGDNGGFETEEEAFEVMRTRTEAVFKDQKLDQPSVNYKINFVSLSQTEEYKQFEFLETVGLGDDVIVYHKPLDIHVTARCIKYRLNLITNHYDSIELGTFKKNLSTIVESVTEEVKNQTTHFKSELEKAKQNATNLITNAMGGFVYKTNSELFIMDTDDLNTAVKVWRWNINGLGYSRNGINGPYEAAMTMDGAIVANMITAGILNANLIRAGAIKSVNDIVDFNLDGGFINFHHTDGTFTQASKNGLYRYRGKSGKGYHYLTYIAEHIYSLNATQAKNFSYIYTVPEDFQDKMFYASCSVAMITPSKYNSISVVKNFSVWANRSSLTQYQVSGRIEGLSMVKKGDDVLWDNGEPEQIQLKVMVVLTA</sequence>
<dbReference type="EMBL" id="WMQE01000008">
    <property type="protein sequence ID" value="MTK20824.1"/>
    <property type="molecule type" value="Genomic_DNA"/>
</dbReference>
<dbReference type="Pfam" id="PF18994">
    <property type="entry name" value="Prophage_tailD1"/>
    <property type="match status" value="1"/>
</dbReference>
<dbReference type="Pfam" id="PF06605">
    <property type="entry name" value="Prophage_tail"/>
    <property type="match status" value="1"/>
</dbReference>
<evidence type="ECO:0000259" key="1">
    <source>
        <dbReference type="Pfam" id="PF06605"/>
    </source>
</evidence>
<organism evidence="3 4">
    <name type="scientific">Turicibacter sanguinis</name>
    <dbReference type="NCBI Taxonomy" id="154288"/>
    <lineage>
        <taxon>Bacteria</taxon>
        <taxon>Bacillati</taxon>
        <taxon>Bacillota</taxon>
        <taxon>Erysipelotrichia</taxon>
        <taxon>Erysipelotrichales</taxon>
        <taxon>Turicibacteraceae</taxon>
        <taxon>Turicibacter</taxon>
    </lineage>
</organism>
<evidence type="ECO:0000259" key="2">
    <source>
        <dbReference type="Pfam" id="PF18994"/>
    </source>
</evidence>
<proteinExistence type="predicted"/>
<evidence type="ECO:0008006" key="5">
    <source>
        <dbReference type="Google" id="ProtNLM"/>
    </source>
</evidence>
<dbReference type="InterPro" id="IPR044051">
    <property type="entry name" value="Prophage_tail_N"/>
</dbReference>